<gene>
    <name evidence="4" type="ORF">BJ989_002927</name>
</gene>
<dbReference type="EMBL" id="JACCAC010000001">
    <property type="protein sequence ID" value="NYG56623.1"/>
    <property type="molecule type" value="Genomic_DNA"/>
</dbReference>
<dbReference type="InterPro" id="IPR039561">
    <property type="entry name" value="Peptidase_M15C"/>
</dbReference>
<protein>
    <submittedName>
        <fullName evidence="4">5-hydroxyisourate hydrolase-like protein (Transthyretin family)</fullName>
    </submittedName>
</protein>
<dbReference type="RefSeq" id="WP_179518845.1">
    <property type="nucleotide sequence ID" value="NZ_JACCAC010000001.1"/>
</dbReference>
<organism evidence="4 5">
    <name type="scientific">Nocardioides perillae</name>
    <dbReference type="NCBI Taxonomy" id="1119534"/>
    <lineage>
        <taxon>Bacteria</taxon>
        <taxon>Bacillati</taxon>
        <taxon>Actinomycetota</taxon>
        <taxon>Actinomycetes</taxon>
        <taxon>Propionibacteriales</taxon>
        <taxon>Nocardioidaceae</taxon>
        <taxon>Nocardioides</taxon>
    </lineage>
</organism>
<dbReference type="Gene3D" id="3.30.1380.10">
    <property type="match status" value="1"/>
</dbReference>
<comment type="caution">
    <text evidence="4">The sequence shown here is derived from an EMBL/GenBank/DDBJ whole genome shotgun (WGS) entry which is preliminary data.</text>
</comment>
<keyword evidence="5" id="KW-1185">Reference proteome</keyword>
<feature type="region of interest" description="Disordered" evidence="1">
    <location>
        <begin position="253"/>
        <end position="272"/>
    </location>
</feature>
<dbReference type="Proteomes" id="UP000544110">
    <property type="component" value="Unassembled WGS sequence"/>
</dbReference>
<evidence type="ECO:0000256" key="2">
    <source>
        <dbReference type="SAM" id="SignalP"/>
    </source>
</evidence>
<dbReference type="Pfam" id="PF13539">
    <property type="entry name" value="Peptidase_M15_4"/>
    <property type="match status" value="1"/>
</dbReference>
<dbReference type="InterPro" id="IPR013783">
    <property type="entry name" value="Ig-like_fold"/>
</dbReference>
<feature type="signal peptide" evidence="2">
    <location>
        <begin position="1"/>
        <end position="30"/>
    </location>
</feature>
<keyword evidence="2" id="KW-0732">Signal</keyword>
<evidence type="ECO:0000313" key="4">
    <source>
        <dbReference type="EMBL" id="NYG56623.1"/>
    </source>
</evidence>
<dbReference type="GO" id="GO:0005975">
    <property type="term" value="P:carbohydrate metabolic process"/>
    <property type="evidence" value="ECO:0007669"/>
    <property type="project" value="UniProtKB-ARBA"/>
</dbReference>
<evidence type="ECO:0000256" key="1">
    <source>
        <dbReference type="SAM" id="MobiDB-lite"/>
    </source>
</evidence>
<dbReference type="Gene3D" id="2.60.40.10">
    <property type="entry name" value="Immunoglobulins"/>
    <property type="match status" value="1"/>
</dbReference>
<dbReference type="GO" id="GO:0008233">
    <property type="term" value="F:peptidase activity"/>
    <property type="evidence" value="ECO:0007669"/>
    <property type="project" value="InterPro"/>
</dbReference>
<accession>A0A7Y9ULM2</accession>
<feature type="region of interest" description="Disordered" evidence="1">
    <location>
        <begin position="120"/>
        <end position="140"/>
    </location>
</feature>
<dbReference type="SUPFAM" id="SSF49373">
    <property type="entry name" value="Invasin/intimin cell-adhesion fragments"/>
    <property type="match status" value="1"/>
</dbReference>
<reference evidence="4 5" key="1">
    <citation type="submission" date="2020-07" db="EMBL/GenBank/DDBJ databases">
        <title>Sequencing the genomes of 1000 actinobacteria strains.</title>
        <authorList>
            <person name="Klenk H.-P."/>
        </authorList>
    </citation>
    <scope>NUCLEOTIDE SEQUENCE [LARGE SCALE GENOMIC DNA]</scope>
    <source>
        <strain evidence="4 5">DSM 24552</strain>
    </source>
</reference>
<evidence type="ECO:0000259" key="3">
    <source>
        <dbReference type="Pfam" id="PF13539"/>
    </source>
</evidence>
<dbReference type="AlphaFoldDB" id="A0A7Y9ULM2"/>
<evidence type="ECO:0000313" key="5">
    <source>
        <dbReference type="Proteomes" id="UP000544110"/>
    </source>
</evidence>
<dbReference type="InterPro" id="IPR009045">
    <property type="entry name" value="Zn_M74/Hedgehog-like"/>
</dbReference>
<keyword evidence="4" id="KW-0378">Hydrolase</keyword>
<feature type="compositionally biased region" description="Low complexity" evidence="1">
    <location>
        <begin position="123"/>
        <end position="140"/>
    </location>
</feature>
<dbReference type="InterPro" id="IPR008964">
    <property type="entry name" value="Invasin/intimin_cell_adhesion"/>
</dbReference>
<name>A0A7Y9ULM2_9ACTN</name>
<proteinExistence type="predicted"/>
<dbReference type="SUPFAM" id="SSF55166">
    <property type="entry name" value="Hedgehog/DD-peptidase"/>
    <property type="match status" value="1"/>
</dbReference>
<feature type="chain" id="PRO_5038514340" evidence="2">
    <location>
        <begin position="31"/>
        <end position="481"/>
    </location>
</feature>
<feature type="domain" description="Peptidase M15C" evidence="3">
    <location>
        <begin position="388"/>
        <end position="459"/>
    </location>
</feature>
<sequence length="481" mass="51213">MAVGRPARPVPAALVAAVLTALAVLLPALAVPAAAADEVATTTALRATPAKEGAPTTLTVTLTADGAPLAGREVELERATGDGTWAPLATVTTDETGAASTTATVARTPATNAFRARFDGEPADPSAPDDPAYAPSQAAATAPLVRRQGTVTLSAPRTVVDERSIDLVVGWRAGSGDPVSGWVSVQRRAGGRWVEVGRVRTGDDGRAVLRQRPRVDTRYRAVARALPWVGGGTSPVRAVDNLPPGVPVRLPAGAPRPRITLPPQPRATTAGADARVTRIPDGVWSSMTGVSWRPGCPVGRAGLRLVRVNYWGFDGYRHRGEVVVAAWAAQRTAAAFTAMHRQRLPIRAMYRVDRFGYSAKLRGGNDYRSMAADNTSGFNCRTVVNNPSARSPHAYGGSVDVNPWENPYLSRTGWTPNAWWARRSHPRVAWRSRSHPVLRVWLSHGFRWTYGVGDSQHFDAVRGSGRVIAPRGCTDGAGTCH</sequence>